<dbReference type="OrthoDB" id="9809391at2"/>
<dbReference type="PANTHER" id="PTHR30204:SF93">
    <property type="entry name" value="HTH MERR-TYPE DOMAIN-CONTAINING PROTEIN"/>
    <property type="match status" value="1"/>
</dbReference>
<reference evidence="3 4" key="1">
    <citation type="submission" date="2018-06" db="EMBL/GenBank/DDBJ databases">
        <title>Actinomadura craniellae sp. nov. isolated from marine sponge Craniella sp.</title>
        <authorList>
            <person name="Li L."/>
            <person name="Xu Q.H."/>
            <person name="Lin H.W."/>
            <person name="Lu Y.H."/>
        </authorList>
    </citation>
    <scope>NUCLEOTIDE SEQUENCE [LARGE SCALE GENOMIC DNA]</scope>
    <source>
        <strain evidence="3 4">LHW63021</strain>
    </source>
</reference>
<dbReference type="InterPro" id="IPR047057">
    <property type="entry name" value="MerR_fam"/>
</dbReference>
<gene>
    <name evidence="3" type="ORF">DPM19_33210</name>
</gene>
<dbReference type="SMART" id="SM00422">
    <property type="entry name" value="HTH_MERR"/>
    <property type="match status" value="1"/>
</dbReference>
<dbReference type="EMBL" id="QLYX01000024">
    <property type="protein sequence ID" value="RAY10889.1"/>
    <property type="molecule type" value="Genomic_DNA"/>
</dbReference>
<sequence>MTLRKRPYGSIPRTVAITGSGPPLLFPRIGLESPVAGGRRVRDVDEFTIGRLARRTGLPVRTIRFWSDLGLVPPTGRSAGGYRLYDAAAVARLELVRTLRELGFGLDDVREVLDRHTTVAEVADAHVRALDAEIRVLRLRRAVLSTVALRGSDIEEARLMHELARLSVRERQQIIDEFVAEVFAGVDPDSPAMGIAQGMRQLPDDPDPGQVDAWIELGGLVADEDFRRRVRQMALDGQGGRDGRDGQEGPAIDPAAVQEHAGRALAEGVAPGSPEGRAVLDRVVPPDLPAGERVRLADGMERFTDAQVERYWQLLGALNGRPPFPPAVPVYEWVIAALRAHG</sequence>
<evidence type="ECO:0000313" key="3">
    <source>
        <dbReference type="EMBL" id="RAY10889.1"/>
    </source>
</evidence>
<dbReference type="InterPro" id="IPR000551">
    <property type="entry name" value="MerR-type_HTH_dom"/>
</dbReference>
<keyword evidence="4" id="KW-1185">Reference proteome</keyword>
<dbReference type="PANTHER" id="PTHR30204">
    <property type="entry name" value="REDOX-CYCLING DRUG-SENSING TRANSCRIPTIONAL ACTIVATOR SOXR"/>
    <property type="match status" value="1"/>
</dbReference>
<evidence type="ECO:0000259" key="2">
    <source>
        <dbReference type="PROSITE" id="PS50937"/>
    </source>
</evidence>
<feature type="domain" description="HTH merR-type" evidence="2">
    <location>
        <begin position="46"/>
        <end position="115"/>
    </location>
</feature>
<accession>A0A365GVP8</accession>
<dbReference type="GO" id="GO:0003700">
    <property type="term" value="F:DNA-binding transcription factor activity"/>
    <property type="evidence" value="ECO:0007669"/>
    <property type="project" value="InterPro"/>
</dbReference>
<dbReference type="Proteomes" id="UP000251891">
    <property type="component" value="Unassembled WGS sequence"/>
</dbReference>
<name>A0A365GVP8_9ACTN</name>
<evidence type="ECO:0000256" key="1">
    <source>
        <dbReference type="ARBA" id="ARBA00023125"/>
    </source>
</evidence>
<proteinExistence type="predicted"/>
<dbReference type="Pfam" id="PF13411">
    <property type="entry name" value="MerR_1"/>
    <property type="match status" value="1"/>
</dbReference>
<keyword evidence="1" id="KW-0238">DNA-binding</keyword>
<dbReference type="AlphaFoldDB" id="A0A365GVP8"/>
<dbReference type="Gene3D" id="1.10.1660.10">
    <property type="match status" value="1"/>
</dbReference>
<protein>
    <submittedName>
        <fullName evidence="3">MerR family transcriptional regulator</fullName>
    </submittedName>
</protein>
<dbReference type="InterPro" id="IPR009061">
    <property type="entry name" value="DNA-bd_dom_put_sf"/>
</dbReference>
<evidence type="ECO:0000313" key="4">
    <source>
        <dbReference type="Proteomes" id="UP000251891"/>
    </source>
</evidence>
<comment type="caution">
    <text evidence="3">The sequence shown here is derived from an EMBL/GenBank/DDBJ whole genome shotgun (WGS) entry which is preliminary data.</text>
</comment>
<dbReference type="CDD" id="cd00592">
    <property type="entry name" value="HTH_MerR-like"/>
    <property type="match status" value="1"/>
</dbReference>
<dbReference type="PROSITE" id="PS50937">
    <property type="entry name" value="HTH_MERR_2"/>
    <property type="match status" value="1"/>
</dbReference>
<organism evidence="3 4">
    <name type="scientific">Actinomadura craniellae</name>
    <dbReference type="NCBI Taxonomy" id="2231787"/>
    <lineage>
        <taxon>Bacteria</taxon>
        <taxon>Bacillati</taxon>
        <taxon>Actinomycetota</taxon>
        <taxon>Actinomycetes</taxon>
        <taxon>Streptosporangiales</taxon>
        <taxon>Thermomonosporaceae</taxon>
        <taxon>Actinomadura</taxon>
    </lineage>
</organism>
<dbReference type="GO" id="GO:0003677">
    <property type="term" value="F:DNA binding"/>
    <property type="evidence" value="ECO:0007669"/>
    <property type="project" value="UniProtKB-KW"/>
</dbReference>
<dbReference type="PRINTS" id="PR00040">
    <property type="entry name" value="HTHMERR"/>
</dbReference>
<dbReference type="SUPFAM" id="SSF46955">
    <property type="entry name" value="Putative DNA-binding domain"/>
    <property type="match status" value="1"/>
</dbReference>